<reference evidence="1" key="1">
    <citation type="journal article" date="2014" name="Int. J. Syst. Evol. Microbiol.">
        <title>Complete genome sequence of Corynebacterium casei LMG S-19264T (=DSM 44701T), isolated from a smear-ripened cheese.</title>
        <authorList>
            <consortium name="US DOE Joint Genome Institute (JGI-PGF)"/>
            <person name="Walter F."/>
            <person name="Albersmeier A."/>
            <person name="Kalinowski J."/>
            <person name="Ruckert C."/>
        </authorList>
    </citation>
    <scope>NUCLEOTIDE SEQUENCE</scope>
    <source>
        <strain evidence="1">CGMCC 1.15448</strain>
    </source>
</reference>
<protein>
    <submittedName>
        <fullName evidence="1">Uncharacterized protein</fullName>
    </submittedName>
</protein>
<sequence>MTKDNEYLVEYQAKINTVTFKYLESFKAEVSKDKRTFDTASEFLNKHNGTFRSEVAGVGVDLLHSHGLNPEAVKVVIENNGWAVSKLFVEVMNEGMGRQVFATNI</sequence>
<accession>A0A8J2UB79</accession>
<dbReference type="AlphaFoldDB" id="A0A8J2UB79"/>
<gene>
    <name evidence="1" type="ORF">GCM10011511_14700</name>
</gene>
<keyword evidence="2" id="KW-1185">Reference proteome</keyword>
<dbReference type="Proteomes" id="UP000607559">
    <property type="component" value="Unassembled WGS sequence"/>
</dbReference>
<evidence type="ECO:0000313" key="2">
    <source>
        <dbReference type="Proteomes" id="UP000607559"/>
    </source>
</evidence>
<comment type="caution">
    <text evidence="1">The sequence shown here is derived from an EMBL/GenBank/DDBJ whole genome shotgun (WGS) entry which is preliminary data.</text>
</comment>
<proteinExistence type="predicted"/>
<dbReference type="RefSeq" id="WP_188930037.1">
    <property type="nucleotide sequence ID" value="NZ_BMJC01000001.1"/>
</dbReference>
<organism evidence="1 2">
    <name type="scientific">Puia dinghuensis</name>
    <dbReference type="NCBI Taxonomy" id="1792502"/>
    <lineage>
        <taxon>Bacteria</taxon>
        <taxon>Pseudomonadati</taxon>
        <taxon>Bacteroidota</taxon>
        <taxon>Chitinophagia</taxon>
        <taxon>Chitinophagales</taxon>
        <taxon>Chitinophagaceae</taxon>
        <taxon>Puia</taxon>
    </lineage>
</organism>
<reference evidence="1" key="2">
    <citation type="submission" date="2020-09" db="EMBL/GenBank/DDBJ databases">
        <authorList>
            <person name="Sun Q."/>
            <person name="Zhou Y."/>
        </authorList>
    </citation>
    <scope>NUCLEOTIDE SEQUENCE</scope>
    <source>
        <strain evidence="1">CGMCC 1.15448</strain>
    </source>
</reference>
<dbReference type="EMBL" id="BMJC01000001">
    <property type="protein sequence ID" value="GGA92372.1"/>
    <property type="molecule type" value="Genomic_DNA"/>
</dbReference>
<evidence type="ECO:0000313" key="1">
    <source>
        <dbReference type="EMBL" id="GGA92372.1"/>
    </source>
</evidence>
<name>A0A8J2UB79_9BACT</name>